<accession>A0A7X2KXL5</accession>
<dbReference type="RefSeq" id="WP_154143190.1">
    <property type="nucleotide sequence ID" value="NZ_WJXO01000001.1"/>
</dbReference>
<dbReference type="Proteomes" id="UP000486297">
    <property type="component" value="Unassembled WGS sequence"/>
</dbReference>
<organism evidence="1 2">
    <name type="scientific">Neisseria brasiliensis</name>
    <dbReference type="NCBI Taxonomy" id="2666100"/>
    <lineage>
        <taxon>Bacteria</taxon>
        <taxon>Pseudomonadati</taxon>
        <taxon>Pseudomonadota</taxon>
        <taxon>Betaproteobacteria</taxon>
        <taxon>Neisseriales</taxon>
        <taxon>Neisseriaceae</taxon>
        <taxon>Neisseria</taxon>
    </lineage>
</organism>
<proteinExistence type="predicted"/>
<gene>
    <name evidence="1" type="ORF">GJU80_01520</name>
</gene>
<dbReference type="AlphaFoldDB" id="A0A7X2KXL5"/>
<name>A0A7X2KXL5_9NEIS</name>
<reference evidence="1" key="1">
    <citation type="journal article" name="Emerg. Infect. Dis.">
        <title>Two cases of a newly characterized neisseria species.</title>
        <authorList>
            <person name="Mustapha M."/>
            <person name="Lemos A.P.S."/>
            <person name="Harrison L.H."/>
            <person name="Vantyne D."/>
            <person name="Sacchi C.T."/>
        </authorList>
    </citation>
    <scope>NUCLEOTIDE SEQUENCE</scope>
    <source>
        <strain evidence="1">N.95.16</strain>
    </source>
</reference>
<keyword evidence="2" id="KW-1185">Reference proteome</keyword>
<comment type="caution">
    <text evidence="1">The sequence shown here is derived from an EMBL/GenBank/DDBJ whole genome shotgun (WGS) entry which is preliminary data.</text>
</comment>
<dbReference type="EMBL" id="WJXO01000001">
    <property type="protein sequence ID" value="MRN37218.1"/>
    <property type="molecule type" value="Genomic_DNA"/>
</dbReference>
<protein>
    <submittedName>
        <fullName evidence="1">Uncharacterized protein</fullName>
    </submittedName>
</protein>
<evidence type="ECO:0000313" key="1">
    <source>
        <dbReference type="EMBL" id="MRN37218.1"/>
    </source>
</evidence>
<evidence type="ECO:0000313" key="2">
    <source>
        <dbReference type="Proteomes" id="UP000486297"/>
    </source>
</evidence>
<sequence length="104" mass="10992">MNISINGDSGATAGRDINIDKVVINQNDTAAVPLPQAAEQVVSGCGQQYSEAVQAAMKDCLIEFAAFANGGADYYMLTGTQMQTMSQFRARLETLIAAAQADDQ</sequence>